<dbReference type="Gene3D" id="2.40.50.1020">
    <property type="entry name" value="LytTr DNA-binding domain"/>
    <property type="match status" value="1"/>
</dbReference>
<evidence type="ECO:0000256" key="3">
    <source>
        <dbReference type="PROSITE-ProRule" id="PRU00169"/>
    </source>
</evidence>
<dbReference type="Gene3D" id="3.40.50.2300">
    <property type="match status" value="1"/>
</dbReference>
<dbReference type="Pfam" id="PF00072">
    <property type="entry name" value="Response_reg"/>
    <property type="match status" value="1"/>
</dbReference>
<reference evidence="6 7" key="1">
    <citation type="submission" date="2016-11" db="EMBL/GenBank/DDBJ databases">
        <authorList>
            <person name="Jaros S."/>
            <person name="Januszkiewicz K."/>
            <person name="Wedrychowicz H."/>
        </authorList>
    </citation>
    <scope>NUCLEOTIDE SEQUENCE [LARGE SCALE GENOMIC DNA]</scope>
    <source>
        <strain evidence="6 7">DSM 14828</strain>
    </source>
</reference>
<evidence type="ECO:0000259" key="5">
    <source>
        <dbReference type="PROSITE" id="PS50930"/>
    </source>
</evidence>
<feature type="modified residue" description="4-aspartylphosphate" evidence="3">
    <location>
        <position position="60"/>
    </location>
</feature>
<protein>
    <recommendedName>
        <fullName evidence="1">Stage 0 sporulation protein A homolog</fullName>
    </recommendedName>
</protein>
<dbReference type="SMART" id="SM00850">
    <property type="entry name" value="LytTR"/>
    <property type="match status" value="1"/>
</dbReference>
<comment type="function">
    <text evidence="2">May play the central regulatory role in sporulation. It may be an element of the effector pathway responsible for the activation of sporulation genes in response to nutritional stress. Spo0A may act in concert with spo0H (a sigma factor) to control the expression of some genes that are critical to the sporulation process.</text>
</comment>
<dbReference type="PROSITE" id="PS50930">
    <property type="entry name" value="HTH_LYTTR"/>
    <property type="match status" value="1"/>
</dbReference>
<evidence type="ECO:0000313" key="7">
    <source>
        <dbReference type="Proteomes" id="UP000184251"/>
    </source>
</evidence>
<keyword evidence="7" id="KW-1185">Reference proteome</keyword>
<dbReference type="InterPro" id="IPR046947">
    <property type="entry name" value="LytR-like"/>
</dbReference>
<dbReference type="GO" id="GO:0003677">
    <property type="term" value="F:DNA binding"/>
    <property type="evidence" value="ECO:0007669"/>
    <property type="project" value="InterPro"/>
</dbReference>
<dbReference type="STRING" id="1120975.SAMN02746064_02181"/>
<dbReference type="GO" id="GO:0000156">
    <property type="term" value="F:phosphorelay response regulator activity"/>
    <property type="evidence" value="ECO:0007669"/>
    <property type="project" value="InterPro"/>
</dbReference>
<evidence type="ECO:0000256" key="1">
    <source>
        <dbReference type="ARBA" id="ARBA00018672"/>
    </source>
</evidence>
<accession>A0A1M4ZYL8</accession>
<dbReference type="PROSITE" id="PS50110">
    <property type="entry name" value="RESPONSE_REGULATORY"/>
    <property type="match status" value="1"/>
</dbReference>
<feature type="domain" description="Response regulatory" evidence="4">
    <location>
        <begin position="3"/>
        <end position="123"/>
    </location>
</feature>
<dbReference type="Pfam" id="PF04397">
    <property type="entry name" value="LytTR"/>
    <property type="match status" value="1"/>
</dbReference>
<evidence type="ECO:0000313" key="6">
    <source>
        <dbReference type="EMBL" id="SHF23150.1"/>
    </source>
</evidence>
<dbReference type="OrthoDB" id="9774865at2"/>
<proteinExistence type="predicted"/>
<dbReference type="SMART" id="SM00448">
    <property type="entry name" value="REC"/>
    <property type="match status" value="1"/>
</dbReference>
<dbReference type="InterPro" id="IPR001789">
    <property type="entry name" value="Sig_transdc_resp-reg_receiver"/>
</dbReference>
<evidence type="ECO:0000259" key="4">
    <source>
        <dbReference type="PROSITE" id="PS50110"/>
    </source>
</evidence>
<dbReference type="PANTHER" id="PTHR37299">
    <property type="entry name" value="TRANSCRIPTIONAL REGULATOR-RELATED"/>
    <property type="match status" value="1"/>
</dbReference>
<dbReference type="EMBL" id="FQTU01000021">
    <property type="protein sequence ID" value="SHF23150.1"/>
    <property type="molecule type" value="Genomic_DNA"/>
</dbReference>
<dbReference type="InterPro" id="IPR007492">
    <property type="entry name" value="LytTR_DNA-bd_dom"/>
</dbReference>
<feature type="domain" description="HTH LytTR-type" evidence="5">
    <location>
        <begin position="134"/>
        <end position="236"/>
    </location>
</feature>
<name>A0A1M4ZYL8_9FIRM</name>
<dbReference type="PANTHER" id="PTHR37299:SF1">
    <property type="entry name" value="STAGE 0 SPORULATION PROTEIN A HOMOLOG"/>
    <property type="match status" value="1"/>
</dbReference>
<organism evidence="6 7">
    <name type="scientific">Alkalibacter saccharofermentans DSM 14828</name>
    <dbReference type="NCBI Taxonomy" id="1120975"/>
    <lineage>
        <taxon>Bacteria</taxon>
        <taxon>Bacillati</taxon>
        <taxon>Bacillota</taxon>
        <taxon>Clostridia</taxon>
        <taxon>Eubacteriales</taxon>
        <taxon>Eubacteriaceae</taxon>
        <taxon>Alkalibacter</taxon>
    </lineage>
</organism>
<keyword evidence="3" id="KW-0597">Phosphoprotein</keyword>
<sequence>MIKIAICDDELHECERVHDFLNAYLRENPRYETTIVTFSAPLELLSHVAERGGFDLYILDVYMAGMLGTKAARELRKLDDKGEIIFLTSSRDHALDAFEVDASQYLIKPYTESAFYSALDKVLRRLKVERRHIITLKTSGGIVRLYSRNIIFTETGRNNYQVIHTIQGEKVEVRMTASELFEMLAQTKNFVRCGVSINLNLKYVRQVKKKEIILDFGEHLAYPYRSYPMLKEKFLQYQMSSGDE</sequence>
<dbReference type="RefSeq" id="WP_073272083.1">
    <property type="nucleotide sequence ID" value="NZ_FQTU01000021.1"/>
</dbReference>
<dbReference type="Proteomes" id="UP000184251">
    <property type="component" value="Unassembled WGS sequence"/>
</dbReference>
<gene>
    <name evidence="6" type="ORF">SAMN02746064_02181</name>
</gene>
<dbReference type="SUPFAM" id="SSF52172">
    <property type="entry name" value="CheY-like"/>
    <property type="match status" value="1"/>
</dbReference>
<dbReference type="AlphaFoldDB" id="A0A1M4ZYL8"/>
<dbReference type="InterPro" id="IPR011006">
    <property type="entry name" value="CheY-like_superfamily"/>
</dbReference>
<evidence type="ECO:0000256" key="2">
    <source>
        <dbReference type="ARBA" id="ARBA00024867"/>
    </source>
</evidence>